<dbReference type="GO" id="GO:0005524">
    <property type="term" value="F:ATP binding"/>
    <property type="evidence" value="ECO:0007669"/>
    <property type="project" value="InterPro"/>
</dbReference>
<proteinExistence type="predicted"/>
<keyword evidence="2" id="KW-0418">Kinase</keyword>
<feature type="domain" description="Protein kinase" evidence="1">
    <location>
        <begin position="1"/>
        <end position="344"/>
    </location>
</feature>
<dbReference type="EMBL" id="MK500299">
    <property type="protein sequence ID" value="QBK84803.1"/>
    <property type="molecule type" value="Genomic_DNA"/>
</dbReference>
<reference evidence="2" key="1">
    <citation type="journal article" date="2019" name="MBio">
        <title>Virus Genomes from Deep Sea Sediments Expand the Ocean Megavirome and Support Independent Origins of Viral Gigantism.</title>
        <authorList>
            <person name="Backstrom D."/>
            <person name="Yutin N."/>
            <person name="Jorgensen S.L."/>
            <person name="Dharamshi J."/>
            <person name="Homa F."/>
            <person name="Zaremba-Niedwiedzka K."/>
            <person name="Spang A."/>
            <person name="Wolf Y.I."/>
            <person name="Koonin E.V."/>
            <person name="Ettema T.J."/>
        </authorList>
    </citation>
    <scope>NUCLEOTIDE SEQUENCE</scope>
</reference>
<gene>
    <name evidence="2" type="ORF">LCDPAC02_00020</name>
</gene>
<evidence type="ECO:0000259" key="1">
    <source>
        <dbReference type="PROSITE" id="PS50011"/>
    </source>
</evidence>
<dbReference type="InterPro" id="IPR011009">
    <property type="entry name" value="Kinase-like_dom_sf"/>
</dbReference>
<organism evidence="2">
    <name type="scientific">Pithovirus LCDPAC02</name>
    <dbReference type="NCBI Taxonomy" id="2506601"/>
    <lineage>
        <taxon>Viruses</taxon>
        <taxon>Pithoviruses</taxon>
    </lineage>
</organism>
<name>A0A481YN77_9VIRU</name>
<dbReference type="SUPFAM" id="SSF56112">
    <property type="entry name" value="Protein kinase-like (PK-like)"/>
    <property type="match status" value="2"/>
</dbReference>
<dbReference type="InterPro" id="IPR008271">
    <property type="entry name" value="Ser/Thr_kinase_AS"/>
</dbReference>
<evidence type="ECO:0000313" key="2">
    <source>
        <dbReference type="EMBL" id="QBK84803.1"/>
    </source>
</evidence>
<dbReference type="InterPro" id="IPR000719">
    <property type="entry name" value="Prot_kinase_dom"/>
</dbReference>
<keyword evidence="2" id="KW-0808">Transferase</keyword>
<sequence length="497" mass="61030">MFFNADQDIFFSEIKKSNIMFIANELESYIFKYDIFCLKFFKYNHNVQNQIKLFRKLSIFAQIKQYPSVILDFGEDINFGEFLLSKNFNKYKFNNFKEIESVNEIYKKNQKKRTIFSRFCILSLYYQNDLNNINLLEYSNKNLINLIYQTYLRLYELKKLKIIHRDIKPNNILLNHFGDKNEFVKILYNGIINLKFLTNIEEFELFNKFYNEEYFKYDFYISIIDYGQSIHNKHSDNYENSTITELNDNNNNNRSLNYNHDLHILSKSILYILTNDEIFTNKRFINILFKKYNIENLTDIIFKTFNEKKLKMRKLLNYFDSNITKKYEKEIEKLDNMMIKQTFFIRNFNTEKYIDYESYCYKKLYVSEFIKEKSDYNDIIFSTIYFYQKIELYNMFNPINILNKLDNLQQFLSLFYINYLIFLNKYDLSYNMFFSICKIKISECDIFNFIIFVFRDVLELEYNPINRYDYYDINNVNKYLKMDLQNKEKYCVNFSNS</sequence>
<protein>
    <submittedName>
        <fullName evidence="2">Protein kinase domain protein</fullName>
    </submittedName>
</protein>
<accession>A0A481YN77</accession>
<dbReference type="Gene3D" id="1.10.510.10">
    <property type="entry name" value="Transferase(Phosphotransferase) domain 1"/>
    <property type="match status" value="1"/>
</dbReference>
<dbReference type="GO" id="GO:0004672">
    <property type="term" value="F:protein kinase activity"/>
    <property type="evidence" value="ECO:0007669"/>
    <property type="project" value="InterPro"/>
</dbReference>
<dbReference type="PROSITE" id="PS50011">
    <property type="entry name" value="PROTEIN_KINASE_DOM"/>
    <property type="match status" value="1"/>
</dbReference>
<dbReference type="PROSITE" id="PS00108">
    <property type="entry name" value="PROTEIN_KINASE_ST"/>
    <property type="match status" value="1"/>
</dbReference>